<evidence type="ECO:0000313" key="1">
    <source>
        <dbReference type="EMBL" id="CAK0903809.1"/>
    </source>
</evidence>
<dbReference type="Gene3D" id="2.30.42.10">
    <property type="match status" value="1"/>
</dbReference>
<accession>A0ABN9XUS6</accession>
<reference evidence="1" key="1">
    <citation type="submission" date="2023-10" db="EMBL/GenBank/DDBJ databases">
        <authorList>
            <person name="Chen Y."/>
            <person name="Shah S."/>
            <person name="Dougan E. K."/>
            <person name="Thang M."/>
            <person name="Chan C."/>
        </authorList>
    </citation>
    <scope>NUCLEOTIDE SEQUENCE [LARGE SCALE GENOMIC DNA]</scope>
</reference>
<sequence length="383" mass="41179">MATRVSIPAGCSAGFECSREGAVEAVSPDGHLKAAGVCARDGWRLLAINGEPVEEATFRDALQNARRSGKDYELTFVQPVSQPLLGTGIPLLGCQAGVPHLYVLPALRESCGTVLLLHGSGPTDWLGNQDPTGTPTEGGVTEMAFEFREQGFTSVVLDSYAAGRRQGKDFKTSMRVDDIMAALQYVRDAGLPGPIHIYGKSNGGYSVAMFLQLPVSKAEASRKDKAKELAESLASVIIQCPYLSQERDVERLRRVAEESEVNLPNVLFLLAAEDRMLTDHKQPMNVGVQAAEAMAGQLVTKWQEPVMKGRELLSNCSIQQGGGSAMGRPFVEVRMYSDIGHTFVADAEGQAISDGSCTPVVQHALRATVSWMSWQTPKPGVTA</sequence>
<dbReference type="SUPFAM" id="SSF53474">
    <property type="entry name" value="alpha/beta-Hydrolases"/>
    <property type="match status" value="1"/>
</dbReference>
<keyword evidence="2" id="KW-1185">Reference proteome</keyword>
<dbReference type="InterPro" id="IPR029058">
    <property type="entry name" value="AB_hydrolase_fold"/>
</dbReference>
<organism evidence="1 2">
    <name type="scientific">Prorocentrum cordatum</name>
    <dbReference type="NCBI Taxonomy" id="2364126"/>
    <lineage>
        <taxon>Eukaryota</taxon>
        <taxon>Sar</taxon>
        <taxon>Alveolata</taxon>
        <taxon>Dinophyceae</taxon>
        <taxon>Prorocentrales</taxon>
        <taxon>Prorocentraceae</taxon>
        <taxon>Prorocentrum</taxon>
    </lineage>
</organism>
<gene>
    <name evidence="1" type="ORF">PCOR1329_LOCUS79996</name>
</gene>
<evidence type="ECO:0008006" key="3">
    <source>
        <dbReference type="Google" id="ProtNLM"/>
    </source>
</evidence>
<name>A0ABN9XUS6_9DINO</name>
<dbReference type="Proteomes" id="UP001189429">
    <property type="component" value="Unassembled WGS sequence"/>
</dbReference>
<dbReference type="InterPro" id="IPR036034">
    <property type="entry name" value="PDZ_sf"/>
</dbReference>
<dbReference type="Gene3D" id="3.40.50.1820">
    <property type="entry name" value="alpha/beta hydrolase"/>
    <property type="match status" value="1"/>
</dbReference>
<protein>
    <recommendedName>
        <fullName evidence="3">PDZ domain-containing protein</fullName>
    </recommendedName>
</protein>
<dbReference type="EMBL" id="CAUYUJ010021290">
    <property type="protein sequence ID" value="CAK0903809.1"/>
    <property type="molecule type" value="Genomic_DNA"/>
</dbReference>
<evidence type="ECO:0000313" key="2">
    <source>
        <dbReference type="Proteomes" id="UP001189429"/>
    </source>
</evidence>
<proteinExistence type="predicted"/>
<comment type="caution">
    <text evidence="1">The sequence shown here is derived from an EMBL/GenBank/DDBJ whole genome shotgun (WGS) entry which is preliminary data.</text>
</comment>